<dbReference type="Gene3D" id="3.30.420.10">
    <property type="entry name" value="Ribonuclease H-like superfamily/Ribonuclease H"/>
    <property type="match status" value="1"/>
</dbReference>
<reference evidence="2" key="1">
    <citation type="submission" date="2020-08" db="EMBL/GenBank/DDBJ databases">
        <title>Multicomponent nature underlies the extraordinary mechanical properties of spider dragline silk.</title>
        <authorList>
            <person name="Kono N."/>
            <person name="Nakamura H."/>
            <person name="Mori M."/>
            <person name="Yoshida Y."/>
            <person name="Ohtoshi R."/>
            <person name="Malay A.D."/>
            <person name="Moran D.A.P."/>
            <person name="Tomita M."/>
            <person name="Numata K."/>
            <person name="Arakawa K."/>
        </authorList>
    </citation>
    <scope>NUCLEOTIDE SEQUENCE</scope>
</reference>
<accession>A0A8X6RFZ2</accession>
<dbReference type="EMBL" id="BMAU01021135">
    <property type="protein sequence ID" value="GFX91524.1"/>
    <property type="molecule type" value="Genomic_DNA"/>
</dbReference>
<dbReference type="GO" id="GO:0003676">
    <property type="term" value="F:nucleic acid binding"/>
    <property type="evidence" value="ECO:0007669"/>
    <property type="project" value="InterPro"/>
</dbReference>
<dbReference type="AlphaFoldDB" id="A0A8X6RFZ2"/>
<keyword evidence="3" id="KW-1185">Reference proteome</keyword>
<evidence type="ECO:0000313" key="2">
    <source>
        <dbReference type="EMBL" id="GFX91524.1"/>
    </source>
</evidence>
<dbReference type="InterPro" id="IPR036397">
    <property type="entry name" value="RNaseH_sf"/>
</dbReference>
<feature type="transmembrane region" description="Helical" evidence="1">
    <location>
        <begin position="20"/>
        <end position="39"/>
    </location>
</feature>
<evidence type="ECO:0000256" key="1">
    <source>
        <dbReference type="SAM" id="Phobius"/>
    </source>
</evidence>
<organism evidence="2 3">
    <name type="scientific">Trichonephila clavipes</name>
    <name type="common">Golden silk orbweaver</name>
    <name type="synonym">Nephila clavipes</name>
    <dbReference type="NCBI Taxonomy" id="2585209"/>
    <lineage>
        <taxon>Eukaryota</taxon>
        <taxon>Metazoa</taxon>
        <taxon>Ecdysozoa</taxon>
        <taxon>Arthropoda</taxon>
        <taxon>Chelicerata</taxon>
        <taxon>Arachnida</taxon>
        <taxon>Araneae</taxon>
        <taxon>Araneomorphae</taxon>
        <taxon>Entelegynae</taxon>
        <taxon>Araneoidea</taxon>
        <taxon>Nephilidae</taxon>
        <taxon>Trichonephila</taxon>
    </lineage>
</organism>
<gene>
    <name evidence="2" type="primary">DWV00_33570</name>
    <name evidence="2" type="ORF">TNCV_3681101</name>
</gene>
<keyword evidence="1" id="KW-0812">Transmembrane</keyword>
<dbReference type="Proteomes" id="UP000887159">
    <property type="component" value="Unassembled WGS sequence"/>
</dbReference>
<keyword evidence="1" id="KW-0472">Membrane</keyword>
<keyword evidence="1" id="KW-1133">Transmembrane helix</keyword>
<proteinExistence type="predicted"/>
<evidence type="ECO:0000313" key="3">
    <source>
        <dbReference type="Proteomes" id="UP000887159"/>
    </source>
</evidence>
<protein>
    <submittedName>
        <fullName evidence="2">Uncharacterized protein</fullName>
    </submittedName>
</protein>
<name>A0A8X6RFZ2_TRICX</name>
<comment type="caution">
    <text evidence="2">The sequence shown here is derived from an EMBL/GenBank/DDBJ whole genome shotgun (WGS) entry which is preliminary data.</text>
</comment>
<sequence>MVWEANSYDNRRTLVVIPNTLIANFYASLVIQSIVLPFMNNIQGRVFQKDNALPHTTVVTQRALQSADMLPWPVRLPDLSPIEHV</sequence>